<reference evidence="2" key="1">
    <citation type="submission" date="2017-05" db="UniProtKB">
        <authorList>
            <consortium name="EnsemblMetazoa"/>
        </authorList>
    </citation>
    <scope>IDENTIFICATION</scope>
</reference>
<organism evidence="2">
    <name type="scientific">Amphimedon queenslandica</name>
    <name type="common">Sponge</name>
    <dbReference type="NCBI Taxonomy" id="400682"/>
    <lineage>
        <taxon>Eukaryota</taxon>
        <taxon>Metazoa</taxon>
        <taxon>Porifera</taxon>
        <taxon>Demospongiae</taxon>
        <taxon>Heteroscleromorpha</taxon>
        <taxon>Haplosclerida</taxon>
        <taxon>Niphatidae</taxon>
        <taxon>Amphimedon</taxon>
    </lineage>
</organism>
<protein>
    <recommendedName>
        <fullName evidence="1">Integrase catalytic domain-containing protein</fullName>
    </recommendedName>
</protein>
<evidence type="ECO:0000313" key="2">
    <source>
        <dbReference type="EnsemblMetazoa" id="Aqu2.1.24049_001"/>
    </source>
</evidence>
<name>A0A1X7U984_AMPQE</name>
<dbReference type="AlphaFoldDB" id="A0A1X7U984"/>
<evidence type="ECO:0000259" key="1">
    <source>
        <dbReference type="PROSITE" id="PS50994"/>
    </source>
</evidence>
<dbReference type="InterPro" id="IPR036397">
    <property type="entry name" value="RNaseH_sf"/>
</dbReference>
<dbReference type="SUPFAM" id="SSF53098">
    <property type="entry name" value="Ribonuclease H-like"/>
    <property type="match status" value="1"/>
</dbReference>
<dbReference type="InParanoid" id="A0A1X7U984"/>
<dbReference type="Gene3D" id="3.30.420.10">
    <property type="entry name" value="Ribonuclease H-like superfamily/Ribonuclease H"/>
    <property type="match status" value="1"/>
</dbReference>
<proteinExistence type="predicted"/>
<dbReference type="InterPro" id="IPR012337">
    <property type="entry name" value="RNaseH-like_sf"/>
</dbReference>
<accession>A0A1X7U984</accession>
<dbReference type="InterPro" id="IPR001584">
    <property type="entry name" value="Integrase_cat-core"/>
</dbReference>
<dbReference type="GO" id="GO:0015074">
    <property type="term" value="P:DNA integration"/>
    <property type="evidence" value="ECO:0007669"/>
    <property type="project" value="InterPro"/>
</dbReference>
<dbReference type="PANTHER" id="PTHR37984:SF15">
    <property type="entry name" value="INTEGRASE CATALYTIC DOMAIN-CONTAINING PROTEIN"/>
    <property type="match status" value="1"/>
</dbReference>
<dbReference type="PROSITE" id="PS50994">
    <property type="entry name" value="INTEGRASE"/>
    <property type="match status" value="1"/>
</dbReference>
<dbReference type="PANTHER" id="PTHR37984">
    <property type="entry name" value="PROTEIN CBG26694"/>
    <property type="match status" value="1"/>
</dbReference>
<feature type="domain" description="Integrase catalytic" evidence="1">
    <location>
        <begin position="82"/>
        <end position="201"/>
    </location>
</feature>
<dbReference type="eggNOG" id="KOG0017">
    <property type="taxonomic scope" value="Eukaryota"/>
</dbReference>
<dbReference type="InterPro" id="IPR050951">
    <property type="entry name" value="Retrovirus_Pol_polyprotein"/>
</dbReference>
<dbReference type="EnsemblMetazoa" id="Aqu2.1.24049_001">
    <property type="protein sequence ID" value="Aqu2.1.24049_001"/>
    <property type="gene ID" value="Aqu2.1.24049"/>
</dbReference>
<sequence>MKPVTNKAALRHYLNLLGVPHSRFWHCSNVITRAKALVLTSEQCQHPPCGTPNYALTYTWTHSSIQCQRSKITRHTVAPLSSFSFPNTRFHNIHVNIVRPLPPSNGYTYLVPCINRFTRLPEAIPTSDFTAPTVVKVIISGWISRFGSPSTMTTDRGKQFKSNLLQQLMSLLGCTRTSTTSYPDIARQLEFSCTCIYLYFE</sequence>
<dbReference type="GO" id="GO:0003676">
    <property type="term" value="F:nucleic acid binding"/>
    <property type="evidence" value="ECO:0007669"/>
    <property type="project" value="InterPro"/>
</dbReference>